<name>A0A8J2KTT3_9HEXA</name>
<comment type="caution">
    <text evidence="1">The sequence shown here is derived from an EMBL/GenBank/DDBJ whole genome shotgun (WGS) entry which is preliminary data.</text>
</comment>
<feature type="non-terminal residue" evidence="1">
    <location>
        <position position="1"/>
    </location>
</feature>
<evidence type="ECO:0000313" key="2">
    <source>
        <dbReference type="Proteomes" id="UP000708208"/>
    </source>
</evidence>
<proteinExistence type="predicted"/>
<sequence>MIRALAQQ</sequence>
<accession>A0A8J2KTT3</accession>
<gene>
    <name evidence="1" type="ORF">AFUS01_LOCUS33355</name>
</gene>
<organism evidence="1 2">
    <name type="scientific">Allacma fusca</name>
    <dbReference type="NCBI Taxonomy" id="39272"/>
    <lineage>
        <taxon>Eukaryota</taxon>
        <taxon>Metazoa</taxon>
        <taxon>Ecdysozoa</taxon>
        <taxon>Arthropoda</taxon>
        <taxon>Hexapoda</taxon>
        <taxon>Collembola</taxon>
        <taxon>Symphypleona</taxon>
        <taxon>Sminthuridae</taxon>
        <taxon>Allacma</taxon>
    </lineage>
</organism>
<reference evidence="1" key="1">
    <citation type="submission" date="2021-06" db="EMBL/GenBank/DDBJ databases">
        <authorList>
            <person name="Hodson N. C."/>
            <person name="Mongue J. A."/>
            <person name="Jaron S. K."/>
        </authorList>
    </citation>
    <scope>NUCLEOTIDE SEQUENCE</scope>
</reference>
<keyword evidence="2" id="KW-1185">Reference proteome</keyword>
<dbReference type="Proteomes" id="UP000708208">
    <property type="component" value="Unassembled WGS sequence"/>
</dbReference>
<dbReference type="EMBL" id="CAJVCH010528445">
    <property type="protein sequence ID" value="CAG7823119.1"/>
    <property type="molecule type" value="Genomic_DNA"/>
</dbReference>
<evidence type="ECO:0000313" key="1">
    <source>
        <dbReference type="EMBL" id="CAG7823119.1"/>
    </source>
</evidence>
<protein>
    <submittedName>
        <fullName evidence="1">Uncharacterized protein</fullName>
    </submittedName>
</protein>